<feature type="compositionally biased region" description="Polar residues" evidence="10">
    <location>
        <begin position="131"/>
        <end position="148"/>
    </location>
</feature>
<feature type="region of interest" description="Disordered" evidence="10">
    <location>
        <begin position="130"/>
        <end position="154"/>
    </location>
</feature>
<keyword evidence="7 9" id="KW-0539">Nucleus</keyword>
<evidence type="ECO:0000256" key="9">
    <source>
        <dbReference type="RuleBase" id="RU003796"/>
    </source>
</evidence>
<keyword evidence="8" id="KW-0131">Cell cycle</keyword>
<dbReference type="Gene3D" id="1.10.10.10">
    <property type="entry name" value="Winged helix-like DNA-binding domain superfamily/Winged helix DNA-binding domain"/>
    <property type="match status" value="2"/>
</dbReference>
<evidence type="ECO:0000259" key="11">
    <source>
        <dbReference type="SMART" id="SM01372"/>
    </source>
</evidence>
<dbReference type="FunFam" id="1.10.10.10:FF:000073">
    <property type="entry name" value="E2F transcription factor 8"/>
    <property type="match status" value="1"/>
</dbReference>
<evidence type="ECO:0000256" key="1">
    <source>
        <dbReference type="ARBA" id="ARBA00004123"/>
    </source>
</evidence>
<evidence type="ECO:0000256" key="7">
    <source>
        <dbReference type="ARBA" id="ARBA00023242"/>
    </source>
</evidence>
<dbReference type="InterPro" id="IPR036388">
    <property type="entry name" value="WH-like_DNA-bd_sf"/>
</dbReference>
<comment type="caution">
    <text evidence="12">The sequence shown here is derived from an EMBL/GenBank/DDBJ whole genome shotgun (WGS) entry which is preliminary data.</text>
</comment>
<keyword evidence="13" id="KW-1185">Reference proteome</keyword>
<dbReference type="Pfam" id="PF02319">
    <property type="entry name" value="WHD_E2F_TDP"/>
    <property type="match status" value="2"/>
</dbReference>
<dbReference type="GO" id="GO:0000978">
    <property type="term" value="F:RNA polymerase II cis-regulatory region sequence-specific DNA binding"/>
    <property type="evidence" value="ECO:0007669"/>
    <property type="project" value="InterPro"/>
</dbReference>
<reference evidence="12" key="1">
    <citation type="submission" date="2023-02" db="EMBL/GenBank/DDBJ databases">
        <title>Genome of toxic invasive species Heracleum sosnowskyi carries increased number of genes despite the absence of recent whole-genome duplications.</title>
        <authorList>
            <person name="Schelkunov M."/>
            <person name="Shtratnikova V."/>
            <person name="Makarenko M."/>
            <person name="Klepikova A."/>
            <person name="Omelchenko D."/>
            <person name="Novikova G."/>
            <person name="Obukhova E."/>
            <person name="Bogdanov V."/>
            <person name="Penin A."/>
            <person name="Logacheva M."/>
        </authorList>
    </citation>
    <scope>NUCLEOTIDE SEQUENCE</scope>
    <source>
        <strain evidence="12">Hsosn_3</strain>
        <tissue evidence="12">Leaf</tissue>
    </source>
</reference>
<feature type="compositionally biased region" description="Low complexity" evidence="10">
    <location>
        <begin position="1"/>
        <end position="13"/>
    </location>
</feature>
<evidence type="ECO:0000313" key="12">
    <source>
        <dbReference type="EMBL" id="KAK1357804.1"/>
    </source>
</evidence>
<dbReference type="GO" id="GO:0090575">
    <property type="term" value="C:RNA polymerase II transcription regulator complex"/>
    <property type="evidence" value="ECO:0007669"/>
    <property type="project" value="TreeGrafter"/>
</dbReference>
<proteinExistence type="inferred from homology"/>
<comment type="similarity">
    <text evidence="2 9">Belongs to the E2F/DP family.</text>
</comment>
<gene>
    <name evidence="12" type="ORF">POM88_051060</name>
</gene>
<dbReference type="InterPro" id="IPR003316">
    <property type="entry name" value="E2F_WHTH_DNA-bd_dom"/>
</dbReference>
<name>A0AAD8GZR8_9APIA</name>
<evidence type="ECO:0000256" key="5">
    <source>
        <dbReference type="ARBA" id="ARBA00023125"/>
    </source>
</evidence>
<evidence type="ECO:0000256" key="4">
    <source>
        <dbReference type="ARBA" id="ARBA00023015"/>
    </source>
</evidence>
<reference evidence="12" key="2">
    <citation type="submission" date="2023-05" db="EMBL/GenBank/DDBJ databases">
        <authorList>
            <person name="Schelkunov M.I."/>
        </authorList>
    </citation>
    <scope>NUCLEOTIDE SEQUENCE</scope>
    <source>
        <strain evidence="12">Hsosn_3</strain>
        <tissue evidence="12">Leaf</tissue>
    </source>
</reference>
<keyword evidence="5 9" id="KW-0238">DNA-binding</keyword>
<feature type="domain" description="E2F/DP family winged-helix DNA-binding" evidence="11">
    <location>
        <begin position="160"/>
        <end position="244"/>
    </location>
</feature>
<dbReference type="PANTHER" id="PTHR12081">
    <property type="entry name" value="TRANSCRIPTION FACTOR E2F"/>
    <property type="match status" value="1"/>
</dbReference>
<comment type="subcellular location">
    <subcellularLocation>
        <location evidence="1 9">Nucleus</location>
    </subcellularLocation>
</comment>
<organism evidence="12 13">
    <name type="scientific">Heracleum sosnowskyi</name>
    <dbReference type="NCBI Taxonomy" id="360622"/>
    <lineage>
        <taxon>Eukaryota</taxon>
        <taxon>Viridiplantae</taxon>
        <taxon>Streptophyta</taxon>
        <taxon>Embryophyta</taxon>
        <taxon>Tracheophyta</taxon>
        <taxon>Spermatophyta</taxon>
        <taxon>Magnoliopsida</taxon>
        <taxon>eudicotyledons</taxon>
        <taxon>Gunneridae</taxon>
        <taxon>Pentapetalae</taxon>
        <taxon>asterids</taxon>
        <taxon>campanulids</taxon>
        <taxon>Apiales</taxon>
        <taxon>Apiaceae</taxon>
        <taxon>Apioideae</taxon>
        <taxon>apioid superclade</taxon>
        <taxon>Tordylieae</taxon>
        <taxon>Tordyliinae</taxon>
        <taxon>Heracleum</taxon>
    </lineage>
</organism>
<evidence type="ECO:0000256" key="6">
    <source>
        <dbReference type="ARBA" id="ARBA00023163"/>
    </source>
</evidence>
<dbReference type="Proteomes" id="UP001237642">
    <property type="component" value="Unassembled WGS sequence"/>
</dbReference>
<dbReference type="FunFam" id="1.10.10.10:FF:000295">
    <property type="entry name" value="E2F transcription factor-like E2FE"/>
    <property type="match status" value="1"/>
</dbReference>
<keyword evidence="6 9" id="KW-0804">Transcription</keyword>
<dbReference type="PANTHER" id="PTHR12081:SF106">
    <property type="entry name" value="E2F TRANSCRIPTION FACTOR-LIKE E2FE"/>
    <property type="match status" value="1"/>
</dbReference>
<evidence type="ECO:0000313" key="13">
    <source>
        <dbReference type="Proteomes" id="UP001237642"/>
    </source>
</evidence>
<feature type="domain" description="E2F/DP family winged-helix DNA-binding" evidence="11">
    <location>
        <begin position="25"/>
        <end position="90"/>
    </location>
</feature>
<keyword evidence="4 9" id="KW-0805">Transcription regulation</keyword>
<accession>A0AAD8GZR8</accession>
<sequence length="392" mass="43923">MAQLSSNSKDSSSLPHGSRESNYCRKQKSLGLLCSNFLSLYDRDGIDTIGLDDAAARLGVERRRIYDIVNVLESIGLLTKKAKNRYSWKGFGIIPKTLQLLKQEGHKESYTSFEDPLPFKILEEEVDEKLQTSNNSSQNDKSNASSVPKFSGLGASKSERKEKSLGLLTQNFVKLFLCSDVEMISLDEAAKILLGDAHDLSMMRSNSTAKVRRLYDIANVLSSMNFIEKTHHPVTRKPAFRWLGMKGRSQMASTNDLILESKKRTFGTELTNTSLKRCRVAPSINATTDQAMMTLSQTRAECMTVKKVDASALEKGSIQNVQNYHFGPFAPISVPKTKPSSKQIHDWESLAKTHSPQYHNQALRDLFGHYMEAWNSWYSEVAGGKNPIQLQS</sequence>
<keyword evidence="3" id="KW-0678">Repressor</keyword>
<dbReference type="InterPro" id="IPR036390">
    <property type="entry name" value="WH_DNA-bd_sf"/>
</dbReference>
<dbReference type="GO" id="GO:0000981">
    <property type="term" value="F:DNA-binding transcription factor activity, RNA polymerase II-specific"/>
    <property type="evidence" value="ECO:0007669"/>
    <property type="project" value="TreeGrafter"/>
</dbReference>
<dbReference type="AlphaFoldDB" id="A0AAD8GZR8"/>
<evidence type="ECO:0000256" key="8">
    <source>
        <dbReference type="ARBA" id="ARBA00023306"/>
    </source>
</evidence>
<dbReference type="SUPFAM" id="SSF46785">
    <property type="entry name" value="Winged helix' DNA-binding domain"/>
    <property type="match status" value="2"/>
</dbReference>
<evidence type="ECO:0000256" key="3">
    <source>
        <dbReference type="ARBA" id="ARBA00022491"/>
    </source>
</evidence>
<evidence type="ECO:0000256" key="2">
    <source>
        <dbReference type="ARBA" id="ARBA00010940"/>
    </source>
</evidence>
<protein>
    <submittedName>
        <fullName evidence="12">E2F transcription factor 7/8</fullName>
    </submittedName>
</protein>
<dbReference type="EMBL" id="JAUIZM010000011">
    <property type="protein sequence ID" value="KAK1357804.1"/>
    <property type="molecule type" value="Genomic_DNA"/>
</dbReference>
<evidence type="ECO:0000256" key="10">
    <source>
        <dbReference type="SAM" id="MobiDB-lite"/>
    </source>
</evidence>
<feature type="region of interest" description="Disordered" evidence="10">
    <location>
        <begin position="1"/>
        <end position="21"/>
    </location>
</feature>
<dbReference type="SMART" id="SM01372">
    <property type="entry name" value="E2F_TDP"/>
    <property type="match status" value="2"/>
</dbReference>
<dbReference type="InterPro" id="IPR015633">
    <property type="entry name" value="E2F"/>
</dbReference>